<keyword evidence="3" id="KW-1185">Reference proteome</keyword>
<reference evidence="1" key="1">
    <citation type="submission" date="2022-02" db="EMBL/GenBank/DDBJ databases">
        <authorList>
            <person name="King R."/>
        </authorList>
    </citation>
    <scope>NUCLEOTIDE SEQUENCE</scope>
</reference>
<dbReference type="EMBL" id="OU899034">
    <property type="protein sequence ID" value="CAH1707960.1"/>
    <property type="molecule type" value="Genomic_DNA"/>
</dbReference>
<evidence type="ECO:0000313" key="3">
    <source>
        <dbReference type="Proteomes" id="UP001154329"/>
    </source>
</evidence>
<sequence>MLSSVFKEVFGPNEGPDVNLFKRFKKKWLEIDQENFIIGHDNFFNTKNLLKLRQDMQKYYIDAIKTQQPRDDYFELLKLCQIFLGKLEKTEVRFRAPGALHQARWMAKAIYCLKIYMFQDQFILTKSEKKGVTEISLFISQLLSAYIVVIGTKPQ</sequence>
<evidence type="ECO:0000313" key="1">
    <source>
        <dbReference type="EMBL" id="CAH1707960.1"/>
    </source>
</evidence>
<dbReference type="EMBL" id="OU899034">
    <property type="protein sequence ID" value="CAH1716735.1"/>
    <property type="molecule type" value="Genomic_DNA"/>
</dbReference>
<reference evidence="1" key="2">
    <citation type="submission" date="2022-10" db="EMBL/GenBank/DDBJ databases">
        <authorList>
            <consortium name="ENA_rothamsted_submissions"/>
            <consortium name="culmorum"/>
            <person name="King R."/>
        </authorList>
    </citation>
    <scope>NUCLEOTIDE SEQUENCE</scope>
</reference>
<organism evidence="1 3">
    <name type="scientific">Aphis gossypii</name>
    <name type="common">Cotton aphid</name>
    <dbReference type="NCBI Taxonomy" id="80765"/>
    <lineage>
        <taxon>Eukaryota</taxon>
        <taxon>Metazoa</taxon>
        <taxon>Ecdysozoa</taxon>
        <taxon>Arthropoda</taxon>
        <taxon>Hexapoda</taxon>
        <taxon>Insecta</taxon>
        <taxon>Pterygota</taxon>
        <taxon>Neoptera</taxon>
        <taxon>Paraneoptera</taxon>
        <taxon>Hemiptera</taxon>
        <taxon>Sternorrhyncha</taxon>
        <taxon>Aphidomorpha</taxon>
        <taxon>Aphidoidea</taxon>
        <taxon>Aphididae</taxon>
        <taxon>Aphidini</taxon>
        <taxon>Aphis</taxon>
        <taxon>Aphis</taxon>
    </lineage>
</organism>
<evidence type="ECO:0000313" key="2">
    <source>
        <dbReference type="EMBL" id="CAH1716735.1"/>
    </source>
</evidence>
<gene>
    <name evidence="1" type="ORF">APHIGO_LOCUS231</name>
    <name evidence="2" type="ORF">APHIGO_LOCUS3686</name>
</gene>
<protein>
    <submittedName>
        <fullName evidence="1">Uncharacterized protein</fullName>
    </submittedName>
</protein>
<accession>A0A9P0IM70</accession>
<name>A0A9P0IM70_APHGO</name>
<dbReference type="AlphaFoldDB" id="A0A9P0IM70"/>
<dbReference type="Proteomes" id="UP001154329">
    <property type="component" value="Chromosome 1"/>
</dbReference>
<proteinExistence type="predicted"/>